<dbReference type="CDD" id="cd02248">
    <property type="entry name" value="Peptidase_C1A"/>
    <property type="match status" value="1"/>
</dbReference>
<reference evidence="5" key="2">
    <citation type="submission" date="2021-04" db="EMBL/GenBank/DDBJ databases">
        <authorList>
            <person name="Podell S."/>
        </authorList>
    </citation>
    <scope>NUCLEOTIDE SEQUENCE</scope>
    <source>
        <strain evidence="5">Hildebrandi</strain>
    </source>
</reference>
<keyword evidence="2" id="KW-0812">Transmembrane</keyword>
<dbReference type="InterPro" id="IPR000668">
    <property type="entry name" value="Peptidase_C1A_C"/>
</dbReference>
<evidence type="ECO:0000256" key="1">
    <source>
        <dbReference type="ARBA" id="ARBA00023145"/>
    </source>
</evidence>
<dbReference type="OrthoDB" id="45178at2759"/>
<dbReference type="InterPro" id="IPR025660">
    <property type="entry name" value="Pept_his_AS"/>
</dbReference>
<name>A0A9K3KD42_9STRA</name>
<dbReference type="InterPro" id="IPR013128">
    <property type="entry name" value="Peptidase_C1A"/>
</dbReference>
<feature type="signal peptide" evidence="3">
    <location>
        <begin position="1"/>
        <end position="30"/>
    </location>
</feature>
<evidence type="ECO:0000313" key="5">
    <source>
        <dbReference type="EMBL" id="KAG7341423.1"/>
    </source>
</evidence>
<keyword evidence="6" id="KW-1185">Reference proteome</keyword>
<feature type="transmembrane region" description="Helical" evidence="2">
    <location>
        <begin position="432"/>
        <end position="454"/>
    </location>
</feature>
<dbReference type="Pfam" id="PF00112">
    <property type="entry name" value="Peptidase_C1"/>
    <property type="match status" value="1"/>
</dbReference>
<sequence>MIQLRISASAGRSMSLMRLLLLALFAIGGAQDETADPSSSECVARCFEQNRTCISEGENFGICGSCVEGFVEFGTRINIPTCIPIDSLSWESFLEEYQPVFRQDSNVTVMERLALLRRAAEFISQHNNNQTTSYKLGFTPYTVDSEIEYVQRSGYFYVPPSEGSEIDQYQPPTIASADLASSVDWVAKGGVTSVKNQGRCGSCWAISMCGAIEGAAYAQHQYLQSLSFQQFISCNSRNLGCDGGNLVIASLYSTLTDFGGISRMNDYEYTDFYGDTTEECMLSNQATPVAVETSTPQLVAGMTSGLSYDERAEQFKQVLEQQPIAMVIKSSCKTLSNYRNGILTDDGDCACNAPECLDHAVLMVGYDDSVDIPYWKIKNSWGTGWGEDGYFRVAQTPAAGDFGLFGILAEGTIIQARNVTVQVEDEAQDVPFPVWAIVTIALGAFTLCLCLCCTCRWMRSGPKQENYIPEQQQREY</sequence>
<dbReference type="SMART" id="SM00645">
    <property type="entry name" value="Pept_C1"/>
    <property type="match status" value="1"/>
</dbReference>
<accession>A0A9K3KD42</accession>
<keyword evidence="2" id="KW-0472">Membrane</keyword>
<dbReference type="Proteomes" id="UP000693970">
    <property type="component" value="Unassembled WGS sequence"/>
</dbReference>
<evidence type="ECO:0000256" key="2">
    <source>
        <dbReference type="SAM" id="Phobius"/>
    </source>
</evidence>
<evidence type="ECO:0000313" key="6">
    <source>
        <dbReference type="Proteomes" id="UP000693970"/>
    </source>
</evidence>
<keyword evidence="1" id="KW-0865">Zymogen</keyword>
<gene>
    <name evidence="5" type="ORF">IV203_023375</name>
</gene>
<dbReference type="InterPro" id="IPR039417">
    <property type="entry name" value="Peptidase_C1A_papain-like"/>
</dbReference>
<feature type="domain" description="Peptidase C1A papain C-terminal" evidence="4">
    <location>
        <begin position="179"/>
        <end position="413"/>
    </location>
</feature>
<reference evidence="5" key="1">
    <citation type="journal article" date="2021" name="Sci. Rep.">
        <title>Diploid genomic architecture of Nitzschia inconspicua, an elite biomass production diatom.</title>
        <authorList>
            <person name="Oliver A."/>
            <person name="Podell S."/>
            <person name="Pinowska A."/>
            <person name="Traller J.C."/>
            <person name="Smith S.R."/>
            <person name="McClure R."/>
            <person name="Beliaev A."/>
            <person name="Bohutskyi P."/>
            <person name="Hill E.A."/>
            <person name="Rabines A."/>
            <person name="Zheng H."/>
            <person name="Allen L.Z."/>
            <person name="Kuo A."/>
            <person name="Grigoriev I.V."/>
            <person name="Allen A.E."/>
            <person name="Hazlebeck D."/>
            <person name="Allen E.E."/>
        </authorList>
    </citation>
    <scope>NUCLEOTIDE SEQUENCE</scope>
    <source>
        <strain evidence="5">Hildebrandi</strain>
    </source>
</reference>
<evidence type="ECO:0000256" key="3">
    <source>
        <dbReference type="SAM" id="SignalP"/>
    </source>
</evidence>
<dbReference type="EMBL" id="JAGRRH010000026">
    <property type="protein sequence ID" value="KAG7341423.1"/>
    <property type="molecule type" value="Genomic_DNA"/>
</dbReference>
<keyword evidence="3" id="KW-0732">Signal</keyword>
<protein>
    <submittedName>
        <fullName evidence="5">Cell surface protein</fullName>
    </submittedName>
</protein>
<dbReference type="GO" id="GO:0006508">
    <property type="term" value="P:proteolysis"/>
    <property type="evidence" value="ECO:0007669"/>
    <property type="project" value="InterPro"/>
</dbReference>
<feature type="chain" id="PRO_5039898608" evidence="3">
    <location>
        <begin position="31"/>
        <end position="476"/>
    </location>
</feature>
<dbReference type="PROSITE" id="PS00639">
    <property type="entry name" value="THIOL_PROTEASE_HIS"/>
    <property type="match status" value="1"/>
</dbReference>
<keyword evidence="2" id="KW-1133">Transmembrane helix</keyword>
<proteinExistence type="predicted"/>
<comment type="caution">
    <text evidence="5">The sequence shown here is derived from an EMBL/GenBank/DDBJ whole genome shotgun (WGS) entry which is preliminary data.</text>
</comment>
<dbReference type="GO" id="GO:0008234">
    <property type="term" value="F:cysteine-type peptidase activity"/>
    <property type="evidence" value="ECO:0007669"/>
    <property type="project" value="InterPro"/>
</dbReference>
<evidence type="ECO:0000259" key="4">
    <source>
        <dbReference type="SMART" id="SM00645"/>
    </source>
</evidence>
<dbReference type="AlphaFoldDB" id="A0A9K3KD42"/>
<dbReference type="PANTHER" id="PTHR12411">
    <property type="entry name" value="CYSTEINE PROTEASE FAMILY C1-RELATED"/>
    <property type="match status" value="1"/>
</dbReference>
<organism evidence="5 6">
    <name type="scientific">Nitzschia inconspicua</name>
    <dbReference type="NCBI Taxonomy" id="303405"/>
    <lineage>
        <taxon>Eukaryota</taxon>
        <taxon>Sar</taxon>
        <taxon>Stramenopiles</taxon>
        <taxon>Ochrophyta</taxon>
        <taxon>Bacillariophyta</taxon>
        <taxon>Bacillariophyceae</taxon>
        <taxon>Bacillariophycidae</taxon>
        <taxon>Bacillariales</taxon>
        <taxon>Bacillariaceae</taxon>
        <taxon>Nitzschia</taxon>
    </lineage>
</organism>